<reference evidence="2 3" key="1">
    <citation type="journal article" date="2016" name="Nat. Commun.">
        <title>Thousands of microbial genomes shed light on interconnected biogeochemical processes in an aquifer system.</title>
        <authorList>
            <person name="Anantharaman K."/>
            <person name="Brown C.T."/>
            <person name="Hug L.A."/>
            <person name="Sharon I."/>
            <person name="Castelle C.J."/>
            <person name="Probst A.J."/>
            <person name="Thomas B.C."/>
            <person name="Singh A."/>
            <person name="Wilkins M.J."/>
            <person name="Karaoz U."/>
            <person name="Brodie E.L."/>
            <person name="Williams K.H."/>
            <person name="Hubbard S.S."/>
            <person name="Banfield J.F."/>
        </authorList>
    </citation>
    <scope>NUCLEOTIDE SEQUENCE [LARGE SCALE GENOMIC DNA]</scope>
</reference>
<gene>
    <name evidence="2" type="ORF">A2531_00885</name>
</gene>
<evidence type="ECO:0000313" key="3">
    <source>
        <dbReference type="Proteomes" id="UP000177579"/>
    </source>
</evidence>
<name>A0A1F5TQW0_9BACT</name>
<evidence type="ECO:0000313" key="2">
    <source>
        <dbReference type="EMBL" id="OGF41219.1"/>
    </source>
</evidence>
<protein>
    <recommendedName>
        <fullName evidence="1">Aminoglycoside phosphotransferase domain-containing protein</fullName>
    </recommendedName>
</protein>
<evidence type="ECO:0000259" key="1">
    <source>
        <dbReference type="Pfam" id="PF01636"/>
    </source>
</evidence>
<dbReference type="InterPro" id="IPR002575">
    <property type="entry name" value="Aminoglycoside_PTrfase"/>
</dbReference>
<feature type="domain" description="Aminoglycoside phosphotransferase" evidence="1">
    <location>
        <begin position="75"/>
        <end position="261"/>
    </location>
</feature>
<dbReference type="Gene3D" id="3.90.1200.10">
    <property type="match status" value="1"/>
</dbReference>
<dbReference type="Pfam" id="PF01636">
    <property type="entry name" value="APH"/>
    <property type="match status" value="1"/>
</dbReference>
<dbReference type="SUPFAM" id="SSF56112">
    <property type="entry name" value="Protein kinase-like (PK-like)"/>
    <property type="match status" value="1"/>
</dbReference>
<comment type="caution">
    <text evidence="2">The sequence shown here is derived from an EMBL/GenBank/DDBJ whole genome shotgun (WGS) entry which is preliminary data.</text>
</comment>
<sequence length="340" mass="40332">MNKILQLFDENYVKNLFEKEVLPLYPDFAGIKKINIYAYKKNIWENTYHVVVEFKTDFITNDGKIKQLPIFCSAHSDEPRKNVYDSLKFLWESGFGGGYLTIPHPLFYSDYFSGTFYRGVEGNNLYYYIREGDREAVEVMTQKAAAWFAKLHKTPISSARNFNKENSRIETVFPGVKHILHRIKRDHSEYFNAYEKIYNRLIGKENNFLNSTDKRWLVHGDAHPENIIKVGKTKIAVIDFTDLCLSDFTRDLGAFLQQLEYMSNRKIGDTEFTEKIKKIFLDKYFKLVPDIKMDDAVKERINNYYYWTMMRTITYFLIKDIEEPERAKPLIEKIFNDFNI</sequence>
<organism evidence="2 3">
    <name type="scientific">Candidatus Falkowbacteria bacterium RIFOXYD2_FULL_34_120</name>
    <dbReference type="NCBI Taxonomy" id="1798007"/>
    <lineage>
        <taxon>Bacteria</taxon>
        <taxon>Candidatus Falkowiibacteriota</taxon>
    </lineage>
</organism>
<dbReference type="Proteomes" id="UP000177579">
    <property type="component" value="Unassembled WGS sequence"/>
</dbReference>
<dbReference type="InterPro" id="IPR011009">
    <property type="entry name" value="Kinase-like_dom_sf"/>
</dbReference>
<dbReference type="AlphaFoldDB" id="A0A1F5TQW0"/>
<proteinExistence type="predicted"/>
<accession>A0A1F5TQW0</accession>
<dbReference type="EMBL" id="MFGO01000012">
    <property type="protein sequence ID" value="OGF41219.1"/>
    <property type="molecule type" value="Genomic_DNA"/>
</dbReference>